<proteinExistence type="predicted"/>
<dbReference type="EMBL" id="WMZU01000013">
    <property type="protein sequence ID" value="MTS27569.1"/>
    <property type="molecule type" value="Genomic_DNA"/>
</dbReference>
<dbReference type="Proteomes" id="UP000472755">
    <property type="component" value="Unassembled WGS sequence"/>
</dbReference>
<dbReference type="RefSeq" id="WP_155202146.1">
    <property type="nucleotide sequence ID" value="NZ_WMZN01000013.1"/>
</dbReference>
<dbReference type="InterPro" id="IPR010985">
    <property type="entry name" value="Ribbon_hlx_hlx"/>
</dbReference>
<dbReference type="GO" id="GO:0006355">
    <property type="term" value="P:regulation of DNA-templated transcription"/>
    <property type="evidence" value="ECO:0007669"/>
    <property type="project" value="InterPro"/>
</dbReference>
<organism evidence="1 2">
    <name type="scientific">Ruthenibacterium lactatiformans</name>
    <dbReference type="NCBI Taxonomy" id="1550024"/>
    <lineage>
        <taxon>Bacteria</taxon>
        <taxon>Bacillati</taxon>
        <taxon>Bacillota</taxon>
        <taxon>Clostridia</taxon>
        <taxon>Eubacteriales</taxon>
        <taxon>Oscillospiraceae</taxon>
        <taxon>Ruthenibacterium</taxon>
    </lineage>
</organism>
<gene>
    <name evidence="1" type="primary">mobC</name>
    <name evidence="1" type="ORF">GMD59_09745</name>
</gene>
<reference evidence="1 2" key="1">
    <citation type="journal article" date="2019" name="Nat. Med.">
        <title>A library of human gut bacterial isolates paired with longitudinal multiomics data enables mechanistic microbiome research.</title>
        <authorList>
            <person name="Poyet M."/>
            <person name="Groussin M."/>
            <person name="Gibbons S.M."/>
            <person name="Avila-Pacheco J."/>
            <person name="Jiang X."/>
            <person name="Kearney S.M."/>
            <person name="Perrotta A.R."/>
            <person name="Berdy B."/>
            <person name="Zhao S."/>
            <person name="Lieberman T.D."/>
            <person name="Swanson P.K."/>
            <person name="Smith M."/>
            <person name="Roesemann S."/>
            <person name="Alexander J.E."/>
            <person name="Rich S.A."/>
            <person name="Livny J."/>
            <person name="Vlamakis H."/>
            <person name="Clish C."/>
            <person name="Bullock K."/>
            <person name="Deik A."/>
            <person name="Scott J."/>
            <person name="Pierce K.A."/>
            <person name="Xavier R.J."/>
            <person name="Alm E.J."/>
        </authorList>
    </citation>
    <scope>NUCLEOTIDE SEQUENCE [LARGE SCALE GENOMIC DNA]</scope>
    <source>
        <strain evidence="1 2">BIOML-A4</strain>
    </source>
</reference>
<evidence type="ECO:0000313" key="2">
    <source>
        <dbReference type="Proteomes" id="UP000472755"/>
    </source>
</evidence>
<evidence type="ECO:0000313" key="1">
    <source>
        <dbReference type="EMBL" id="MTS27569.1"/>
    </source>
</evidence>
<protein>
    <submittedName>
        <fullName evidence="1">Plasmid mobilization relaxosome protein MobC</fullName>
    </submittedName>
</protein>
<comment type="caution">
    <text evidence="1">The sequence shown here is derived from an EMBL/GenBank/DDBJ whole genome shotgun (WGS) entry which is preliminary data.</text>
</comment>
<dbReference type="Pfam" id="PF21983">
    <property type="entry name" value="NikA-like"/>
    <property type="match status" value="1"/>
</dbReference>
<dbReference type="SUPFAM" id="SSF47598">
    <property type="entry name" value="Ribbon-helix-helix"/>
    <property type="match status" value="1"/>
</dbReference>
<sequence length="174" mass="19628">MQRSKNFAPLHPSFYAVLCLRRTGLAPMNGKSSLPGGQAERLSDFVGLGAAGRPAILRAEARTHFTEVSVKQKKEKRITLRLTPEQYEKIRFKAETAHMSIGAYVRAAALKHRVVVIDGLEEITHELKGIGRSINQLAVLSNMGRIQEIHLGEVWQMLSRIYLKLQKLTEQEKR</sequence>
<dbReference type="AlphaFoldDB" id="A0A6L6LTH6"/>
<name>A0A6L6LTH6_9FIRM</name>
<accession>A0A6L6LTH6</accession>
<dbReference type="InterPro" id="IPR053842">
    <property type="entry name" value="NikA-like"/>
</dbReference>